<evidence type="ECO:0000256" key="1">
    <source>
        <dbReference type="SAM" id="SignalP"/>
    </source>
</evidence>
<dbReference type="FunCoup" id="A0A0Q3HRY6">
    <property type="interactions" value="702"/>
</dbReference>
<dbReference type="AlphaFoldDB" id="A0A0Q3HRY6"/>
<dbReference type="EMBL" id="CM000882">
    <property type="protein sequence ID" value="KQJ96258.1"/>
    <property type="molecule type" value="Genomic_DNA"/>
</dbReference>
<protein>
    <recommendedName>
        <fullName evidence="5">Secreted protein</fullName>
    </recommendedName>
</protein>
<dbReference type="OrthoDB" id="693683at2759"/>
<evidence type="ECO:0008006" key="5">
    <source>
        <dbReference type="Google" id="ProtNLM"/>
    </source>
</evidence>
<dbReference type="EnsemblPlants" id="KQJ96258">
    <property type="protein sequence ID" value="KQJ96258"/>
    <property type="gene ID" value="BRADI_3g22023v3"/>
</dbReference>
<evidence type="ECO:0000313" key="2">
    <source>
        <dbReference type="EMBL" id="KQJ96258.1"/>
    </source>
</evidence>
<reference evidence="2" key="2">
    <citation type="submission" date="2017-06" db="EMBL/GenBank/DDBJ databases">
        <title>WGS assembly of Brachypodium distachyon.</title>
        <authorList>
            <consortium name="The International Brachypodium Initiative"/>
            <person name="Lucas S."/>
            <person name="Harmon-Smith M."/>
            <person name="Lail K."/>
            <person name="Tice H."/>
            <person name="Grimwood J."/>
            <person name="Bruce D."/>
            <person name="Barry K."/>
            <person name="Shu S."/>
            <person name="Lindquist E."/>
            <person name="Wang M."/>
            <person name="Pitluck S."/>
            <person name="Vogel J.P."/>
            <person name="Garvin D.F."/>
            <person name="Mockler T.C."/>
            <person name="Schmutz J."/>
            <person name="Rokhsar D."/>
            <person name="Bevan M.W."/>
        </authorList>
    </citation>
    <scope>NUCLEOTIDE SEQUENCE</scope>
    <source>
        <strain evidence="2">Bd21</strain>
    </source>
</reference>
<dbReference type="Proteomes" id="UP000008810">
    <property type="component" value="Chromosome 3"/>
</dbReference>
<dbReference type="Gramene" id="KQJ96258">
    <property type="protein sequence ID" value="KQJ96258"/>
    <property type="gene ID" value="BRADI_3g22023v3"/>
</dbReference>
<reference evidence="2 3" key="1">
    <citation type="journal article" date="2010" name="Nature">
        <title>Genome sequencing and analysis of the model grass Brachypodium distachyon.</title>
        <authorList>
            <consortium name="International Brachypodium Initiative"/>
        </authorList>
    </citation>
    <scope>NUCLEOTIDE SEQUENCE [LARGE SCALE GENOMIC DNA]</scope>
    <source>
        <strain evidence="2 3">Bd21</strain>
    </source>
</reference>
<evidence type="ECO:0000313" key="3">
    <source>
        <dbReference type="EnsemblPlants" id="KQJ96258"/>
    </source>
</evidence>
<dbReference type="InParanoid" id="A0A0Q3HRY6"/>
<organism evidence="2">
    <name type="scientific">Brachypodium distachyon</name>
    <name type="common">Purple false brome</name>
    <name type="synonym">Trachynia distachya</name>
    <dbReference type="NCBI Taxonomy" id="15368"/>
    <lineage>
        <taxon>Eukaryota</taxon>
        <taxon>Viridiplantae</taxon>
        <taxon>Streptophyta</taxon>
        <taxon>Embryophyta</taxon>
        <taxon>Tracheophyta</taxon>
        <taxon>Spermatophyta</taxon>
        <taxon>Magnoliopsida</taxon>
        <taxon>Liliopsida</taxon>
        <taxon>Poales</taxon>
        <taxon>Poaceae</taxon>
        <taxon>BOP clade</taxon>
        <taxon>Pooideae</taxon>
        <taxon>Stipodae</taxon>
        <taxon>Brachypodieae</taxon>
        <taxon>Brachypodium</taxon>
    </lineage>
</organism>
<evidence type="ECO:0000313" key="4">
    <source>
        <dbReference type="Proteomes" id="UP000008810"/>
    </source>
</evidence>
<feature type="signal peptide" evidence="1">
    <location>
        <begin position="1"/>
        <end position="28"/>
    </location>
</feature>
<accession>A0A0Q3HRY6</accession>
<keyword evidence="1" id="KW-0732">Signal</keyword>
<feature type="chain" id="PRO_5035999638" description="Secreted protein" evidence="1">
    <location>
        <begin position="29"/>
        <end position="87"/>
    </location>
</feature>
<sequence>MKTPCTKSTAVAAIFSALLLLFLCISSSLPHKQSSVLRNRRLLLQCGGASSCSTRLDRFSQLHYRTPKAVFQSSKRMPKTRANPSHN</sequence>
<keyword evidence="4" id="KW-1185">Reference proteome</keyword>
<name>A0A0Q3HRY6_BRADI</name>
<reference evidence="3" key="3">
    <citation type="submission" date="2018-08" db="UniProtKB">
        <authorList>
            <consortium name="EnsemblPlants"/>
        </authorList>
    </citation>
    <scope>IDENTIFICATION</scope>
    <source>
        <strain evidence="3">cv. Bd21</strain>
    </source>
</reference>
<gene>
    <name evidence="2" type="ORF">BRADI_3g22023v3</name>
</gene>
<proteinExistence type="predicted"/>